<name>X1M492_9ZZZZ</name>
<proteinExistence type="predicted"/>
<feature type="non-terminal residue" evidence="2">
    <location>
        <position position="1"/>
    </location>
</feature>
<dbReference type="AlphaFoldDB" id="X1M492"/>
<organism evidence="2">
    <name type="scientific">marine sediment metagenome</name>
    <dbReference type="NCBI Taxonomy" id="412755"/>
    <lineage>
        <taxon>unclassified sequences</taxon>
        <taxon>metagenomes</taxon>
        <taxon>ecological metagenomes</taxon>
    </lineage>
</organism>
<reference evidence="2" key="1">
    <citation type="journal article" date="2014" name="Front. Microbiol.">
        <title>High frequency of phylogenetically diverse reductive dehalogenase-homologous genes in deep subseafloor sedimentary metagenomes.</title>
        <authorList>
            <person name="Kawai M."/>
            <person name="Futagami T."/>
            <person name="Toyoda A."/>
            <person name="Takaki Y."/>
            <person name="Nishi S."/>
            <person name="Hori S."/>
            <person name="Arai W."/>
            <person name="Tsubouchi T."/>
            <person name="Morono Y."/>
            <person name="Uchiyama I."/>
            <person name="Ito T."/>
            <person name="Fujiyama A."/>
            <person name="Inagaki F."/>
            <person name="Takami H."/>
        </authorList>
    </citation>
    <scope>NUCLEOTIDE SEQUENCE</scope>
    <source>
        <strain evidence="2">Expedition CK06-06</strain>
    </source>
</reference>
<dbReference type="InterPro" id="IPR032874">
    <property type="entry name" value="DDE_dom"/>
</dbReference>
<dbReference type="Pfam" id="PF13610">
    <property type="entry name" value="DDE_Tnp_IS240"/>
    <property type="match status" value="1"/>
</dbReference>
<evidence type="ECO:0000313" key="2">
    <source>
        <dbReference type="EMBL" id="GAI26163.1"/>
    </source>
</evidence>
<protein>
    <recommendedName>
        <fullName evidence="1">DDE domain-containing protein</fullName>
    </recommendedName>
</protein>
<evidence type="ECO:0000259" key="1">
    <source>
        <dbReference type="Pfam" id="PF13610"/>
    </source>
</evidence>
<gene>
    <name evidence="2" type="ORF">S06H3_26063</name>
</gene>
<accession>X1M492</accession>
<sequence>VCGAKAEYLYFNDGKKRSQLKCKVCSSLSQIHPRYRNKAKYYCPHCGHSLYLWKERKDVSIYKCDNDKCSHFLANKAKLNFAEKLLTKVKSSQFKLRYQYRDYHFTQDQLRHSAPEEKDVSCLFKIHNSLNALCLALTFHISLGISARKTAFVLRNVFNLPISYQTILNYTEMVAPYCHKFNKTYKGEVDHIQAGDEAYIKVRGKNNYVFFFISSKNRKITAYHIEKSRETLPAVIAMQEAIRTASPGEEITLVTDGNPSYPAGIHFINQNYEPNLTHKKWLDYRTWIKSQRNSVPL</sequence>
<feature type="domain" description="DDE" evidence="1">
    <location>
        <begin position="196"/>
        <end position="275"/>
    </location>
</feature>
<comment type="caution">
    <text evidence="2">The sequence shown here is derived from an EMBL/GenBank/DDBJ whole genome shotgun (WGS) entry which is preliminary data.</text>
</comment>
<dbReference type="EMBL" id="BARV01015040">
    <property type="protein sequence ID" value="GAI26163.1"/>
    <property type="molecule type" value="Genomic_DNA"/>
</dbReference>
<feature type="non-terminal residue" evidence="2">
    <location>
        <position position="297"/>
    </location>
</feature>